<keyword evidence="3" id="KW-1185">Reference proteome</keyword>
<feature type="region of interest" description="Disordered" evidence="1">
    <location>
        <begin position="1"/>
        <end position="62"/>
    </location>
</feature>
<organism evidence="2 3">
    <name type="scientific">Geodia barretti</name>
    <name type="common">Barrett's horny sponge</name>
    <dbReference type="NCBI Taxonomy" id="519541"/>
    <lineage>
        <taxon>Eukaryota</taxon>
        <taxon>Metazoa</taxon>
        <taxon>Porifera</taxon>
        <taxon>Demospongiae</taxon>
        <taxon>Heteroscleromorpha</taxon>
        <taxon>Tetractinellida</taxon>
        <taxon>Astrophorina</taxon>
        <taxon>Geodiidae</taxon>
        <taxon>Geodia</taxon>
    </lineage>
</organism>
<dbReference type="Proteomes" id="UP001174909">
    <property type="component" value="Unassembled WGS sequence"/>
</dbReference>
<reference evidence="2" key="1">
    <citation type="submission" date="2023-03" db="EMBL/GenBank/DDBJ databases">
        <authorList>
            <person name="Steffen K."/>
            <person name="Cardenas P."/>
        </authorList>
    </citation>
    <scope>NUCLEOTIDE SEQUENCE</scope>
</reference>
<sequence length="95" mass="10544">MAVVPASMNRHRLPCQRDFRQPAPSRRRRMPEGTQAPRPGAARNAAAQHSSRKHAHSQQDGSRCFFRRTGFLFESQISGGYSRLRGEQDPGGLGG</sequence>
<evidence type="ECO:0000256" key="1">
    <source>
        <dbReference type="SAM" id="MobiDB-lite"/>
    </source>
</evidence>
<proteinExistence type="predicted"/>
<dbReference type="AlphaFoldDB" id="A0AA35XHR5"/>
<evidence type="ECO:0000313" key="2">
    <source>
        <dbReference type="EMBL" id="CAI8051282.1"/>
    </source>
</evidence>
<protein>
    <submittedName>
        <fullName evidence="2">Uncharacterized protein</fullName>
    </submittedName>
</protein>
<evidence type="ECO:0000313" key="3">
    <source>
        <dbReference type="Proteomes" id="UP001174909"/>
    </source>
</evidence>
<gene>
    <name evidence="2" type="ORF">GBAR_LOCUS28087</name>
</gene>
<dbReference type="EMBL" id="CASHTH010003916">
    <property type="protein sequence ID" value="CAI8051282.1"/>
    <property type="molecule type" value="Genomic_DNA"/>
</dbReference>
<name>A0AA35XHR5_GEOBA</name>
<comment type="caution">
    <text evidence="2">The sequence shown here is derived from an EMBL/GenBank/DDBJ whole genome shotgun (WGS) entry which is preliminary data.</text>
</comment>
<accession>A0AA35XHR5</accession>
<feature type="compositionally biased region" description="Low complexity" evidence="1">
    <location>
        <begin position="36"/>
        <end position="47"/>
    </location>
</feature>